<dbReference type="PROSITE" id="PS50879">
    <property type="entry name" value="RNASE_H_1"/>
    <property type="match status" value="1"/>
</dbReference>
<feature type="region of interest" description="Disordered" evidence="6">
    <location>
        <begin position="1"/>
        <end position="21"/>
    </location>
</feature>
<reference evidence="10" key="1">
    <citation type="journal article" date="2017" name="Nat. Microbiol.">
        <title>Global analysis of biosynthetic gene clusters reveals vast potential of secondary metabolite production in Penicillium species.</title>
        <authorList>
            <person name="Nielsen J.C."/>
            <person name="Grijseels S."/>
            <person name="Prigent S."/>
            <person name="Ji B."/>
            <person name="Dainat J."/>
            <person name="Nielsen K.F."/>
            <person name="Frisvad J.C."/>
            <person name="Workman M."/>
            <person name="Nielsen J."/>
        </authorList>
    </citation>
    <scope>NUCLEOTIDE SEQUENCE [LARGE SCALE GENOMIC DNA]</scope>
    <source>
        <strain evidence="10">IBT 31811</strain>
    </source>
</reference>
<dbReference type="SUPFAM" id="SSF53098">
    <property type="entry name" value="Ribonuclease H-like"/>
    <property type="match status" value="1"/>
</dbReference>
<dbReference type="CDD" id="cd09276">
    <property type="entry name" value="Rnase_HI_RT_non_LTR"/>
    <property type="match status" value="1"/>
</dbReference>
<dbReference type="InterPro" id="IPR040167">
    <property type="entry name" value="TF_CP2-like"/>
</dbReference>
<dbReference type="Gene3D" id="3.30.420.10">
    <property type="entry name" value="Ribonuclease H-like superfamily/Ribonuclease H"/>
    <property type="match status" value="1"/>
</dbReference>
<dbReference type="InterPro" id="IPR057520">
    <property type="entry name" value="GRHL1/CP2_C"/>
</dbReference>
<keyword evidence="2" id="KW-0805">Transcription regulation</keyword>
<feature type="domain" description="Grh/CP2 DB" evidence="8">
    <location>
        <begin position="240"/>
        <end position="504"/>
    </location>
</feature>
<dbReference type="GO" id="GO:0001228">
    <property type="term" value="F:DNA-binding transcription activator activity, RNA polymerase II-specific"/>
    <property type="evidence" value="ECO:0007669"/>
    <property type="project" value="TreeGrafter"/>
</dbReference>
<sequence>MYTRLQSGGTPAAPSKTMHRPDDEFINQFRERFGDLLLSCHGERGRTDAHVDVGGSMFSASHAKEDEPVDVMCADEANTARTLRLEKGSPKPRNFHALGSISPMKSAKQHETFHDRNLLGSGAIFHNKAGDIHSPMIRWNTKISPFLDESIQHVQQISWNGPDGFTPLAESQRWLYDHTYFGHTDDISRTLVHHDSGYTTLDGADQDILADSLSEQPDLNSVLATSEGHVNEHWQYSDGEKFRYHVILQAPTAILRHANESPVTYLDKGQIYSLTVADSALSIKKAGLLEYRTFVHVSFESEAQRYNSVASWQLWKQGRGSKEAHERKGKVSAIEYVVSSQDDVRNQGLRQIRLEKAFVDGFCVTWTADPSANIHKAAILLKFNFLSTDFSRSKGVKGVPVRLCVKTQMLRSDDETETIDDKPENCYCLVKLYRDHGAERKLSNDKIYAKKRIEKLNKEILGKRTGEDFDGRSRRNTLTNDREFDIRPQKKRKWSISSRKGPASDKDLHAELATMAEVFSSARPVSVLGLCGNEKDDPDLYSICLSHGSSTLTKAGDLDDKYSMRAINLAYEGAACLSNNADERLDLQSPSCQERPPKMPKISTMDSQMVSPPANHSKYVACFYVQFTQNGKHPEGNHYAIYLMNRTALDLKSKLAEKLQIDPCLITRVIHVNSKGLKVVVDDDMIQQLPEARIMIADICELPYTGMAPSSTGTPSKDIPGMRFWDVQWCCSPILFAFFNSDLVDQPVNSHGGASAFIDDYFRWRVGRTAEENLAKIQSEDIPRIEAWACRTGSCFAAEKTELIHITRKRREQLQGQVVMNGKTIEPSPTAKLLGVVFDQELRWKEHVQQAIKRATKVSIALGGLRQLRPEQMRQLYQACVTPVMDHASTVWHDPLRDKTHLRHLNTVQRTALVRILSAFRTVATTTLEVEAHILPTHLRPRRRAQNTIASLHTLPRDHPIWDTLRRAQKRRNNIGSHARFPLAEALKTTNLERLDELETIDPRPLPPWRVESFTEIEIGSDRETARERAESVRSTSAIVVYSDASGREGHLGAAAVALDNTLQVIESQQAQVGPMDRWSVHVAELIGIFYAVSIVFKISHQQPRTEHSGTTTATILCDSRSALQAIQNPGNKSGQRITHAILQAATEVQAKGISLRLQWIPGHCDNAGNDAADRLAKDAASPGKTHPFRPLLTRKRALIRDTIRAQWEREWKASTKGGHLRKLDSTLPAAYTRKLYGNLPRGRAYLLTQLRTSHNWLSTYAKTFGFRDNNQCVCGAQETVTHVLVDCPNLREIRRKLRSEVGDAFNSVSSLLGGSTEGERGKPDTVSRARTVKAVLDFAEASQRFKSRAP</sequence>
<name>A0A1V6PEQ8_9EURO</name>
<dbReference type="InterPro" id="IPR002156">
    <property type="entry name" value="RNaseH_domain"/>
</dbReference>
<feature type="domain" description="RNase H type-1" evidence="7">
    <location>
        <begin position="1035"/>
        <end position="1182"/>
    </location>
</feature>
<gene>
    <name evidence="9" type="ORF">PENANT_c160G01797</name>
</gene>
<dbReference type="GO" id="GO:0000978">
    <property type="term" value="F:RNA polymerase II cis-regulatory region sequence-specific DNA binding"/>
    <property type="evidence" value="ECO:0007669"/>
    <property type="project" value="TreeGrafter"/>
</dbReference>
<dbReference type="Pfam" id="PF04516">
    <property type="entry name" value="CP2"/>
    <property type="match status" value="1"/>
</dbReference>
<organism evidence="9 10">
    <name type="scientific">Penicillium antarcticum</name>
    <dbReference type="NCBI Taxonomy" id="416450"/>
    <lineage>
        <taxon>Eukaryota</taxon>
        <taxon>Fungi</taxon>
        <taxon>Dikarya</taxon>
        <taxon>Ascomycota</taxon>
        <taxon>Pezizomycotina</taxon>
        <taxon>Eurotiomycetes</taxon>
        <taxon>Eurotiomycetidae</taxon>
        <taxon>Eurotiales</taxon>
        <taxon>Aspergillaceae</taxon>
        <taxon>Penicillium</taxon>
    </lineage>
</organism>
<protein>
    <submittedName>
        <fullName evidence="9">Uncharacterized protein</fullName>
    </submittedName>
</protein>
<evidence type="ECO:0000256" key="5">
    <source>
        <dbReference type="ARBA" id="ARBA00023242"/>
    </source>
</evidence>
<dbReference type="PANTHER" id="PTHR11037:SF20">
    <property type="entry name" value="PROTEIN GRAINYHEAD"/>
    <property type="match status" value="1"/>
</dbReference>
<dbReference type="PROSITE" id="PS51968">
    <property type="entry name" value="GRH_CP2_DB"/>
    <property type="match status" value="1"/>
</dbReference>
<dbReference type="GO" id="GO:0004523">
    <property type="term" value="F:RNA-DNA hybrid ribonuclease activity"/>
    <property type="evidence" value="ECO:0007669"/>
    <property type="project" value="InterPro"/>
</dbReference>
<proteinExistence type="predicted"/>
<dbReference type="Proteomes" id="UP000191672">
    <property type="component" value="Unassembled WGS sequence"/>
</dbReference>
<comment type="caution">
    <text evidence="9">The sequence shown here is derived from an EMBL/GenBank/DDBJ whole genome shotgun (WGS) entry which is preliminary data.</text>
</comment>
<evidence type="ECO:0000256" key="3">
    <source>
        <dbReference type="ARBA" id="ARBA00023125"/>
    </source>
</evidence>
<evidence type="ECO:0000313" key="9">
    <source>
        <dbReference type="EMBL" id="OQD75006.1"/>
    </source>
</evidence>
<dbReference type="Pfam" id="PF25416">
    <property type="entry name" value="GRHL1_C"/>
    <property type="match status" value="1"/>
</dbReference>
<evidence type="ECO:0000256" key="2">
    <source>
        <dbReference type="ARBA" id="ARBA00023015"/>
    </source>
</evidence>
<dbReference type="EMBL" id="MDYN01000160">
    <property type="protein sequence ID" value="OQD75006.1"/>
    <property type="molecule type" value="Genomic_DNA"/>
</dbReference>
<evidence type="ECO:0000313" key="10">
    <source>
        <dbReference type="Proteomes" id="UP000191672"/>
    </source>
</evidence>
<keyword evidence="4" id="KW-0804">Transcription</keyword>
<dbReference type="InterPro" id="IPR012337">
    <property type="entry name" value="RNaseH-like_sf"/>
</dbReference>
<accession>A0A1V6PEQ8</accession>
<dbReference type="InterPro" id="IPR007604">
    <property type="entry name" value="CP2"/>
</dbReference>
<dbReference type="PANTHER" id="PTHR11037">
    <property type="entry name" value="TRANSCRIPTION FACTOR CP2"/>
    <property type="match status" value="1"/>
</dbReference>
<evidence type="ECO:0000256" key="1">
    <source>
        <dbReference type="ARBA" id="ARBA00004123"/>
    </source>
</evidence>
<evidence type="ECO:0000256" key="6">
    <source>
        <dbReference type="SAM" id="MobiDB-lite"/>
    </source>
</evidence>
<keyword evidence="5" id="KW-0539">Nucleus</keyword>
<evidence type="ECO:0000259" key="8">
    <source>
        <dbReference type="PROSITE" id="PS51968"/>
    </source>
</evidence>
<keyword evidence="3" id="KW-0238">DNA-binding</keyword>
<keyword evidence="10" id="KW-1185">Reference proteome</keyword>
<dbReference type="Pfam" id="PF00075">
    <property type="entry name" value="RNase_H"/>
    <property type="match status" value="1"/>
</dbReference>
<dbReference type="InterPro" id="IPR036397">
    <property type="entry name" value="RNaseH_sf"/>
</dbReference>
<comment type="subcellular location">
    <subcellularLocation>
        <location evidence="1">Nucleus</location>
    </subcellularLocation>
</comment>
<evidence type="ECO:0000259" key="7">
    <source>
        <dbReference type="PROSITE" id="PS50879"/>
    </source>
</evidence>
<dbReference type="GO" id="GO:0005634">
    <property type="term" value="C:nucleus"/>
    <property type="evidence" value="ECO:0007669"/>
    <property type="project" value="UniProtKB-SubCell"/>
</dbReference>
<evidence type="ECO:0000256" key="4">
    <source>
        <dbReference type="ARBA" id="ARBA00023163"/>
    </source>
</evidence>